<evidence type="ECO:0000256" key="1">
    <source>
        <dbReference type="ARBA" id="ARBA00010894"/>
    </source>
</evidence>
<keyword evidence="2" id="KW-0472">Membrane</keyword>
<dbReference type="EMBL" id="JACJRF010000014">
    <property type="protein sequence ID" value="MBD2344662.1"/>
    <property type="molecule type" value="Genomic_DNA"/>
</dbReference>
<evidence type="ECO:0000313" key="3">
    <source>
        <dbReference type="EMBL" id="MBD2344662.1"/>
    </source>
</evidence>
<dbReference type="RefSeq" id="WP_190407114.1">
    <property type="nucleotide sequence ID" value="NZ_JACJRF010000014.1"/>
</dbReference>
<evidence type="ECO:0000313" key="4">
    <source>
        <dbReference type="Proteomes" id="UP000607281"/>
    </source>
</evidence>
<feature type="transmembrane region" description="Helical" evidence="2">
    <location>
        <begin position="6"/>
        <end position="28"/>
    </location>
</feature>
<dbReference type="Pfam" id="PF02325">
    <property type="entry name" value="CCB3_YggT"/>
    <property type="match status" value="1"/>
</dbReference>
<keyword evidence="4" id="KW-1185">Reference proteome</keyword>
<keyword evidence="2" id="KW-1133">Transmembrane helix</keyword>
<evidence type="ECO:0000256" key="2">
    <source>
        <dbReference type="SAM" id="Phobius"/>
    </source>
</evidence>
<name>A0ABR8CN66_9NOST</name>
<gene>
    <name evidence="3" type="ORF">H6G18_10940</name>
</gene>
<dbReference type="PANTHER" id="PTHR33219">
    <property type="entry name" value="YLMG HOMOLOG PROTEIN 2, CHLOROPLASTIC"/>
    <property type="match status" value="1"/>
</dbReference>
<comment type="caution">
    <text evidence="3">The sequence shown here is derived from an EMBL/GenBank/DDBJ whole genome shotgun (WGS) entry which is preliminary data.</text>
</comment>
<comment type="similarity">
    <text evidence="1">Belongs to the YggT family.</text>
</comment>
<dbReference type="InterPro" id="IPR003425">
    <property type="entry name" value="CCB3/YggT"/>
</dbReference>
<dbReference type="Proteomes" id="UP000607281">
    <property type="component" value="Unassembled WGS sequence"/>
</dbReference>
<protein>
    <submittedName>
        <fullName evidence="3">YggT family protein</fullName>
    </submittedName>
</protein>
<accession>A0ABR8CN66</accession>
<sequence>MTGVNLTVWILGPVLGVMTFLFIFRIILTWYPQVDLNRLPFNLIAWPTEPFLIPMRKVVSPIGGVDITPIIWVAIFSLLREILLGQQGLLTMMSRVS</sequence>
<keyword evidence="2" id="KW-0812">Transmembrane</keyword>
<organism evidence="3 4">
    <name type="scientific">Anabaena subtropica FACHB-260</name>
    <dbReference type="NCBI Taxonomy" id="2692884"/>
    <lineage>
        <taxon>Bacteria</taxon>
        <taxon>Bacillati</taxon>
        <taxon>Cyanobacteriota</taxon>
        <taxon>Cyanophyceae</taxon>
        <taxon>Nostocales</taxon>
        <taxon>Nostocaceae</taxon>
        <taxon>Anabaena</taxon>
    </lineage>
</organism>
<reference evidence="3 4" key="1">
    <citation type="journal article" date="2020" name="ISME J.">
        <title>Comparative genomics reveals insights into cyanobacterial evolution and habitat adaptation.</title>
        <authorList>
            <person name="Chen M.Y."/>
            <person name="Teng W.K."/>
            <person name="Zhao L."/>
            <person name="Hu C.X."/>
            <person name="Zhou Y.K."/>
            <person name="Han B.P."/>
            <person name="Song L.R."/>
            <person name="Shu W.S."/>
        </authorList>
    </citation>
    <scope>NUCLEOTIDE SEQUENCE [LARGE SCALE GENOMIC DNA]</scope>
    <source>
        <strain evidence="3 4">FACHB-260</strain>
    </source>
</reference>
<proteinExistence type="inferred from homology"/>
<dbReference type="PANTHER" id="PTHR33219:SF14">
    <property type="entry name" value="PROTEIN COFACTOR ASSEMBLY OF COMPLEX C SUBUNIT B CCB3, CHLOROPLASTIC-RELATED"/>
    <property type="match status" value="1"/>
</dbReference>